<dbReference type="PANTHER" id="PTHR47345:SF1">
    <property type="entry name" value="CUT9-INTERACTING PROTEIN SCN1"/>
    <property type="match status" value="1"/>
</dbReference>
<feature type="compositionally biased region" description="Acidic residues" evidence="1">
    <location>
        <begin position="332"/>
        <end position="351"/>
    </location>
</feature>
<dbReference type="AlphaFoldDB" id="A0A0L0SA07"/>
<proteinExistence type="predicted"/>
<dbReference type="GO" id="GO:0016788">
    <property type="term" value="F:hydrolase activity, acting on ester bonds"/>
    <property type="evidence" value="ECO:0007669"/>
    <property type="project" value="InterPro"/>
</dbReference>
<protein>
    <recommendedName>
        <fullName evidence="4">TatD family hydrolase</fullName>
    </recommendedName>
</protein>
<dbReference type="VEuPathDB" id="FungiDB:AMAG_03707"/>
<dbReference type="Proteomes" id="UP000054350">
    <property type="component" value="Unassembled WGS sequence"/>
</dbReference>
<dbReference type="InterPro" id="IPR032466">
    <property type="entry name" value="Metal_Hydrolase"/>
</dbReference>
<dbReference type="InterPro" id="IPR001130">
    <property type="entry name" value="TatD-like"/>
</dbReference>
<dbReference type="EMBL" id="GG745334">
    <property type="protein sequence ID" value="KNE59428.1"/>
    <property type="molecule type" value="Genomic_DNA"/>
</dbReference>
<dbReference type="SUPFAM" id="SSF51556">
    <property type="entry name" value="Metallo-dependent hydrolases"/>
    <property type="match status" value="1"/>
</dbReference>
<evidence type="ECO:0000313" key="2">
    <source>
        <dbReference type="EMBL" id="KNE59428.1"/>
    </source>
</evidence>
<keyword evidence="3" id="KW-1185">Reference proteome</keyword>
<reference evidence="3" key="2">
    <citation type="submission" date="2009-11" db="EMBL/GenBank/DDBJ databases">
        <title>The Genome Sequence of Allomyces macrogynus strain ATCC 38327.</title>
        <authorList>
            <consortium name="The Broad Institute Genome Sequencing Platform"/>
            <person name="Russ C."/>
            <person name="Cuomo C."/>
            <person name="Shea T."/>
            <person name="Young S.K."/>
            <person name="Zeng Q."/>
            <person name="Koehrsen M."/>
            <person name="Haas B."/>
            <person name="Borodovsky M."/>
            <person name="Guigo R."/>
            <person name="Alvarado L."/>
            <person name="Berlin A."/>
            <person name="Borenstein D."/>
            <person name="Chen Z."/>
            <person name="Engels R."/>
            <person name="Freedman E."/>
            <person name="Gellesch M."/>
            <person name="Goldberg J."/>
            <person name="Griggs A."/>
            <person name="Gujja S."/>
            <person name="Heiman D."/>
            <person name="Hepburn T."/>
            <person name="Howarth C."/>
            <person name="Jen D."/>
            <person name="Larson L."/>
            <person name="Lewis B."/>
            <person name="Mehta T."/>
            <person name="Park D."/>
            <person name="Pearson M."/>
            <person name="Roberts A."/>
            <person name="Saif S."/>
            <person name="Shenoy N."/>
            <person name="Sisk P."/>
            <person name="Stolte C."/>
            <person name="Sykes S."/>
            <person name="Walk T."/>
            <person name="White J."/>
            <person name="Yandava C."/>
            <person name="Burger G."/>
            <person name="Gray M.W."/>
            <person name="Holland P.W.H."/>
            <person name="King N."/>
            <person name="Lang F.B.F."/>
            <person name="Roger A.J."/>
            <person name="Ruiz-Trillo I."/>
            <person name="Lander E."/>
            <person name="Nusbaum C."/>
        </authorList>
    </citation>
    <scope>NUCLEOTIDE SEQUENCE [LARGE SCALE GENOMIC DNA]</scope>
    <source>
        <strain evidence="3">ATCC 38327</strain>
    </source>
</reference>
<feature type="region of interest" description="Disordered" evidence="1">
    <location>
        <begin position="325"/>
        <end position="357"/>
    </location>
</feature>
<dbReference type="Gene3D" id="3.20.20.140">
    <property type="entry name" value="Metal-dependent hydrolases"/>
    <property type="match status" value="1"/>
</dbReference>
<evidence type="ECO:0008006" key="4">
    <source>
        <dbReference type="Google" id="ProtNLM"/>
    </source>
</evidence>
<evidence type="ECO:0000313" key="3">
    <source>
        <dbReference type="Proteomes" id="UP000054350"/>
    </source>
</evidence>
<organism evidence="2 3">
    <name type="scientific">Allomyces macrogynus (strain ATCC 38327)</name>
    <name type="common">Allomyces javanicus var. macrogynus</name>
    <dbReference type="NCBI Taxonomy" id="578462"/>
    <lineage>
        <taxon>Eukaryota</taxon>
        <taxon>Fungi</taxon>
        <taxon>Fungi incertae sedis</taxon>
        <taxon>Blastocladiomycota</taxon>
        <taxon>Blastocladiomycetes</taxon>
        <taxon>Blastocladiales</taxon>
        <taxon>Blastocladiaceae</taxon>
        <taxon>Allomyces</taxon>
    </lineage>
</organism>
<dbReference type="PANTHER" id="PTHR47345">
    <property type="entry name" value="CUT9-INTERACTING PROTEIN SCN1"/>
    <property type="match status" value="1"/>
</dbReference>
<dbReference type="OrthoDB" id="413993at2759"/>
<accession>A0A0L0SA07</accession>
<dbReference type="eggNOG" id="KOG3020">
    <property type="taxonomic scope" value="Eukaryota"/>
</dbReference>
<gene>
    <name evidence="2" type="ORF">AMAG_03707</name>
</gene>
<dbReference type="STRING" id="578462.A0A0L0SA07"/>
<dbReference type="InterPro" id="IPR053044">
    <property type="entry name" value="Metallo-hydrolase/TatD-type"/>
</dbReference>
<sequence length="357" mass="39480">MIASTAPAQQSNSAPSANAAAESALISNGVAGLTLAPTSANAPAPTMFDAHCHLTDTPAQLANLPALATGMVALMGTRLGDWDHVADTFIQNPTRAIAGFGIHPWYAEATEKEHPTDDVYATPVWIKLLKRRLRRFPHAFVGEIGVDRIATHPDRPTVKYDWDAQVRVFRHQWQLAAAMQRPVSVHMVQAPGWFQDFVRAEAKRKDPTTWPRTIMLHSFSGSVELLQQLLRLGKFGKRLYFSYSFFVNSRSPKFHAQLQATPDDRLLIESDVHKVDLVDSAMEQVLEAVCQAKNWTRDEAIQITTENSRRAFGLPANGLAKDTVIDLGEPQVESDGESSDDSESSSDDEEEIGRKII</sequence>
<evidence type="ECO:0000256" key="1">
    <source>
        <dbReference type="SAM" id="MobiDB-lite"/>
    </source>
</evidence>
<dbReference type="Pfam" id="PF01026">
    <property type="entry name" value="TatD_DNase"/>
    <property type="match status" value="1"/>
</dbReference>
<reference evidence="2 3" key="1">
    <citation type="submission" date="2009-11" db="EMBL/GenBank/DDBJ databases">
        <title>Annotation of Allomyces macrogynus ATCC 38327.</title>
        <authorList>
            <consortium name="The Broad Institute Genome Sequencing Platform"/>
            <person name="Russ C."/>
            <person name="Cuomo C."/>
            <person name="Burger G."/>
            <person name="Gray M.W."/>
            <person name="Holland P.W.H."/>
            <person name="King N."/>
            <person name="Lang F.B.F."/>
            <person name="Roger A.J."/>
            <person name="Ruiz-Trillo I."/>
            <person name="Young S.K."/>
            <person name="Zeng Q."/>
            <person name="Gargeya S."/>
            <person name="Fitzgerald M."/>
            <person name="Haas B."/>
            <person name="Abouelleil A."/>
            <person name="Alvarado L."/>
            <person name="Arachchi H.M."/>
            <person name="Berlin A."/>
            <person name="Chapman S.B."/>
            <person name="Gearin G."/>
            <person name="Goldberg J."/>
            <person name="Griggs A."/>
            <person name="Gujja S."/>
            <person name="Hansen M."/>
            <person name="Heiman D."/>
            <person name="Howarth C."/>
            <person name="Larimer J."/>
            <person name="Lui A."/>
            <person name="MacDonald P.J.P."/>
            <person name="McCowen C."/>
            <person name="Montmayeur A."/>
            <person name="Murphy C."/>
            <person name="Neiman D."/>
            <person name="Pearson M."/>
            <person name="Priest M."/>
            <person name="Roberts A."/>
            <person name="Saif S."/>
            <person name="Shea T."/>
            <person name="Sisk P."/>
            <person name="Stolte C."/>
            <person name="Sykes S."/>
            <person name="Wortman J."/>
            <person name="Nusbaum C."/>
            <person name="Birren B."/>
        </authorList>
    </citation>
    <scope>NUCLEOTIDE SEQUENCE [LARGE SCALE GENOMIC DNA]</scope>
    <source>
        <strain evidence="2 3">ATCC 38327</strain>
    </source>
</reference>
<name>A0A0L0SA07_ALLM3</name>